<evidence type="ECO:0000313" key="2">
    <source>
        <dbReference type="EMBL" id="HHS01983.1"/>
    </source>
</evidence>
<evidence type="ECO:0000256" key="1">
    <source>
        <dbReference type="SAM" id="MobiDB-lite"/>
    </source>
</evidence>
<feature type="compositionally biased region" description="Basic and acidic residues" evidence="1">
    <location>
        <begin position="349"/>
        <end position="360"/>
    </location>
</feature>
<proteinExistence type="predicted"/>
<protein>
    <submittedName>
        <fullName evidence="2">Uncharacterized protein</fullName>
    </submittedName>
</protein>
<accession>A0A7C5V475</accession>
<organism evidence="2">
    <name type="scientific">Caldicellulosiruptor owensensis</name>
    <dbReference type="NCBI Taxonomy" id="55205"/>
    <lineage>
        <taxon>Bacteria</taxon>
        <taxon>Bacillati</taxon>
        <taxon>Bacillota</taxon>
        <taxon>Bacillota incertae sedis</taxon>
        <taxon>Caldicellulosiruptorales</taxon>
        <taxon>Caldicellulosiruptoraceae</taxon>
        <taxon>Caldicellulosiruptor</taxon>
    </lineage>
</organism>
<dbReference type="AlphaFoldDB" id="A0A7C5V475"/>
<feature type="region of interest" description="Disordered" evidence="1">
    <location>
        <begin position="343"/>
        <end position="378"/>
    </location>
</feature>
<dbReference type="EMBL" id="DRUZ01000070">
    <property type="protein sequence ID" value="HHS01983.1"/>
    <property type="molecule type" value="Genomic_DNA"/>
</dbReference>
<sequence length="415" mass="47991">MTAGIALGQIVYWFLPARDGSSKLKIFREGKMWLAKSYEGLANEVKLTVKQVRRAINVLKNKGYIETKVWKFKGAPTTHIWLNIDKLLNDMKKIDTDIDVEIEHLDNIETEYKLLQHTKQIEEDKRDKLTVHLPEENNSEQNRVSLDNQADNQQTLDTAGFALEGKSITKTKDNNINCVNSKLPKNKPEEEKIEIRKEDEALVSKLLTNNIPWYVIDRVLRTSEKVKGYILKLLDSVYFKTRVLNPAAFIICAVRNGWDFDRLNNRPAAKKNYRGWKKNNKKALKEERDSSVYTQMEDLYKKALWGEDAEEAFAIRQRQEIKPLREEKDNCTCTAGEVENTQTANNAKNGEEVPFSEKKQVTTSGPVENTGKKFREERDNSIYTSMEKLYKEYLRSGNFEETEAEVLRFLGLNPA</sequence>
<reference evidence="2" key="1">
    <citation type="journal article" date="2020" name="mSystems">
        <title>Genome- and Community-Level Interaction Insights into Carbon Utilization and Element Cycling Functions of Hydrothermarchaeota in Hydrothermal Sediment.</title>
        <authorList>
            <person name="Zhou Z."/>
            <person name="Liu Y."/>
            <person name="Xu W."/>
            <person name="Pan J."/>
            <person name="Luo Z.H."/>
            <person name="Li M."/>
        </authorList>
    </citation>
    <scope>NUCLEOTIDE SEQUENCE [LARGE SCALE GENOMIC DNA]</scope>
    <source>
        <strain evidence="2">SpSt-102</strain>
    </source>
</reference>
<comment type="caution">
    <text evidence="2">The sequence shown here is derived from an EMBL/GenBank/DDBJ whole genome shotgun (WGS) entry which is preliminary data.</text>
</comment>
<gene>
    <name evidence="2" type="ORF">ENL71_05600</name>
</gene>
<name>A0A7C5V475_9FIRM</name>